<dbReference type="RefSeq" id="WP_378517112.1">
    <property type="nucleotide sequence ID" value="NZ_CBCSDI010000013.1"/>
</dbReference>
<protein>
    <recommendedName>
        <fullName evidence="3">Carboxypeptidase regulatory-like domain-containing protein</fullName>
    </recommendedName>
</protein>
<dbReference type="Proteomes" id="UP001589698">
    <property type="component" value="Unassembled WGS sequence"/>
</dbReference>
<reference evidence="1 2" key="1">
    <citation type="submission" date="2024-09" db="EMBL/GenBank/DDBJ databases">
        <authorList>
            <person name="Sun Q."/>
            <person name="Mori K."/>
        </authorList>
    </citation>
    <scope>NUCLEOTIDE SEQUENCE [LARGE SCALE GENOMIC DNA]</scope>
    <source>
        <strain evidence="1 2">CCM 8654</strain>
    </source>
</reference>
<proteinExistence type="predicted"/>
<evidence type="ECO:0008006" key="3">
    <source>
        <dbReference type="Google" id="ProtNLM"/>
    </source>
</evidence>
<sequence>MSDDDRLLDELRRMWQLADPPPPGLGADMVATVVAADLDEEWELLTLVRDSAHEDLAQVRGLGTARMLSFSAAAGWSLEAEIDGHQLSGQVLDLAPDQDPTDVEVSVEARSGESWSAPLDEFGFFSLTAPAQGSVRVAVRFGGVVASSHWIEV</sequence>
<evidence type="ECO:0000313" key="1">
    <source>
        <dbReference type="EMBL" id="MFC0221421.1"/>
    </source>
</evidence>
<gene>
    <name evidence="1" type="ORF">ACFFJG_02915</name>
</gene>
<name>A0ABV6DXF8_9ACTN</name>
<evidence type="ECO:0000313" key="2">
    <source>
        <dbReference type="Proteomes" id="UP001589698"/>
    </source>
</evidence>
<accession>A0ABV6DXF8</accession>
<dbReference type="EMBL" id="JBHLXH010000001">
    <property type="protein sequence ID" value="MFC0221421.1"/>
    <property type="molecule type" value="Genomic_DNA"/>
</dbReference>
<organism evidence="1 2">
    <name type="scientific">Nocardioides zeicaulis</name>
    <dbReference type="NCBI Taxonomy" id="1776857"/>
    <lineage>
        <taxon>Bacteria</taxon>
        <taxon>Bacillati</taxon>
        <taxon>Actinomycetota</taxon>
        <taxon>Actinomycetes</taxon>
        <taxon>Propionibacteriales</taxon>
        <taxon>Nocardioidaceae</taxon>
        <taxon>Nocardioides</taxon>
    </lineage>
</organism>
<keyword evidence="2" id="KW-1185">Reference proteome</keyword>
<comment type="caution">
    <text evidence="1">The sequence shown here is derived from an EMBL/GenBank/DDBJ whole genome shotgun (WGS) entry which is preliminary data.</text>
</comment>